<dbReference type="Gene3D" id="3.40.50.80">
    <property type="entry name" value="Nucleotide-binding domain of ferredoxin-NADP reductase (FNR) module"/>
    <property type="match status" value="1"/>
</dbReference>
<dbReference type="Pfam" id="PF04954">
    <property type="entry name" value="SIP"/>
    <property type="match status" value="1"/>
</dbReference>
<proteinExistence type="predicted"/>
<feature type="domain" description="SIP-like Rossmann fold" evidence="1">
    <location>
        <begin position="137"/>
        <end position="243"/>
    </location>
</feature>
<evidence type="ECO:0000259" key="2">
    <source>
        <dbReference type="Pfam" id="PF08021"/>
    </source>
</evidence>
<dbReference type="SUPFAM" id="SSF63380">
    <property type="entry name" value="Riboflavin synthase domain-like"/>
    <property type="match status" value="1"/>
</dbReference>
<dbReference type="InterPro" id="IPR013113">
    <property type="entry name" value="SIP_FAD-bd"/>
</dbReference>
<keyword evidence="4" id="KW-1185">Reference proteome</keyword>
<dbReference type="RefSeq" id="WP_141362613.1">
    <property type="nucleotide sequence ID" value="NZ_BAAAJL010000008.1"/>
</dbReference>
<gene>
    <name evidence="3" type="ORF">AUR04nite_10150</name>
</gene>
<protein>
    <submittedName>
        <fullName evidence="3">Siderophore-interacting protein</fullName>
    </submittedName>
</protein>
<dbReference type="InterPro" id="IPR039374">
    <property type="entry name" value="SIP_fam"/>
</dbReference>
<dbReference type="PANTHER" id="PTHR30157">
    <property type="entry name" value="FERRIC REDUCTASE, NADPH-DEPENDENT"/>
    <property type="match status" value="1"/>
</dbReference>
<evidence type="ECO:0000313" key="4">
    <source>
        <dbReference type="Proteomes" id="UP000316612"/>
    </source>
</evidence>
<dbReference type="InterPro" id="IPR039261">
    <property type="entry name" value="FNR_nucleotide-bd"/>
</dbReference>
<accession>A0A4Y4DLK5</accession>
<dbReference type="PANTHER" id="PTHR30157:SF0">
    <property type="entry name" value="NADPH-DEPENDENT FERRIC-CHELATE REDUCTASE"/>
    <property type="match status" value="1"/>
</dbReference>
<dbReference type="InterPro" id="IPR007037">
    <property type="entry name" value="SIP_rossman_dom"/>
</dbReference>
<sequence length="244" mass="28338">MAERRRTPLRDQHRHSPRWELLRVIERSQPQSDFVRIVFETTSGEYFASHGFDDVVVLYFSKYAYPEKLHPEHDAELFNGREYTVRHCDGSGHRISVDFVLHDHGAAIDWLRTASIGDLLWSVPTRMCRLVPEARFTVLLADDTARPAMERFIEENEANSHQAILFSDRGAADLEHSDSVSVVPLRTDPTEAMRHLALPSRAVKEPIFFWIAGEAGWCTEFRRVLVNDYDISRDHIQFTGYWRL</sequence>
<dbReference type="CDD" id="cd06193">
    <property type="entry name" value="siderophore_interacting"/>
    <property type="match status" value="1"/>
</dbReference>
<evidence type="ECO:0000313" key="3">
    <source>
        <dbReference type="EMBL" id="GED05483.1"/>
    </source>
</evidence>
<dbReference type="InterPro" id="IPR017938">
    <property type="entry name" value="Riboflavin_synthase-like_b-brl"/>
</dbReference>
<dbReference type="AlphaFoldDB" id="A0A4Y4DLK5"/>
<dbReference type="Pfam" id="PF08021">
    <property type="entry name" value="FAD_binding_9"/>
    <property type="match status" value="1"/>
</dbReference>
<feature type="domain" description="Siderophore-interacting FAD-binding" evidence="2">
    <location>
        <begin position="25"/>
        <end position="120"/>
    </location>
</feature>
<dbReference type="Proteomes" id="UP000316612">
    <property type="component" value="Unassembled WGS sequence"/>
</dbReference>
<reference evidence="3 4" key="1">
    <citation type="submission" date="2019-06" db="EMBL/GenBank/DDBJ databases">
        <title>Whole genome shotgun sequence of Glutamicibacter uratoxydans NBRC 15515.</title>
        <authorList>
            <person name="Hosoyama A."/>
            <person name="Uohara A."/>
            <person name="Ohji S."/>
            <person name="Ichikawa N."/>
        </authorList>
    </citation>
    <scope>NUCLEOTIDE SEQUENCE [LARGE SCALE GENOMIC DNA]</scope>
    <source>
        <strain evidence="3 4">NBRC 15515</strain>
    </source>
</reference>
<dbReference type="EMBL" id="BJNY01000005">
    <property type="protein sequence ID" value="GED05483.1"/>
    <property type="molecule type" value="Genomic_DNA"/>
</dbReference>
<dbReference type="Gene3D" id="2.40.30.10">
    <property type="entry name" value="Translation factors"/>
    <property type="match status" value="1"/>
</dbReference>
<name>A0A4Y4DLK5_GLUUR</name>
<organism evidence="3 4">
    <name type="scientific">Glutamicibacter uratoxydans</name>
    <name type="common">Arthrobacter uratoxydans</name>
    <dbReference type="NCBI Taxonomy" id="43667"/>
    <lineage>
        <taxon>Bacteria</taxon>
        <taxon>Bacillati</taxon>
        <taxon>Actinomycetota</taxon>
        <taxon>Actinomycetes</taxon>
        <taxon>Micrococcales</taxon>
        <taxon>Micrococcaceae</taxon>
        <taxon>Glutamicibacter</taxon>
    </lineage>
</organism>
<comment type="caution">
    <text evidence="3">The sequence shown here is derived from an EMBL/GenBank/DDBJ whole genome shotgun (WGS) entry which is preliminary data.</text>
</comment>
<evidence type="ECO:0000259" key="1">
    <source>
        <dbReference type="Pfam" id="PF04954"/>
    </source>
</evidence>
<dbReference type="OrthoDB" id="9814826at2"/>